<dbReference type="NCBIfam" id="TIGR03506">
    <property type="entry name" value="FlgEFG_subfam"/>
    <property type="match status" value="1"/>
</dbReference>
<dbReference type="HOGENOM" id="CLU_013687_0_0_9"/>
<dbReference type="STRING" id="1246626.BleG1_3702"/>
<proteinExistence type="inferred from homology"/>
<feature type="domain" description="Flagellar hook protein FlgE/F/G-like D1" evidence="5">
    <location>
        <begin position="107"/>
        <end position="164"/>
    </location>
</feature>
<dbReference type="eggNOG" id="COG4786">
    <property type="taxonomic scope" value="Bacteria"/>
</dbReference>
<gene>
    <name evidence="6" type="ORF">BleG1_3702</name>
</gene>
<dbReference type="PANTHER" id="PTHR30435">
    <property type="entry name" value="FLAGELLAR PROTEIN"/>
    <property type="match status" value="1"/>
</dbReference>
<organism evidence="6 7">
    <name type="scientific">Shouchella lehensis G1</name>
    <dbReference type="NCBI Taxonomy" id="1246626"/>
    <lineage>
        <taxon>Bacteria</taxon>
        <taxon>Bacillati</taxon>
        <taxon>Bacillota</taxon>
        <taxon>Bacilli</taxon>
        <taxon>Bacillales</taxon>
        <taxon>Bacillaceae</taxon>
        <taxon>Shouchella</taxon>
    </lineage>
</organism>
<dbReference type="OrthoDB" id="9800375at2"/>
<dbReference type="Pfam" id="PF00460">
    <property type="entry name" value="Flg_bb_rod"/>
    <property type="match status" value="1"/>
</dbReference>
<dbReference type="RefSeq" id="WP_038484030.1">
    <property type="nucleotide sequence ID" value="NZ_CP003923.1"/>
</dbReference>
<dbReference type="InterPro" id="IPR020013">
    <property type="entry name" value="Flagellar_FlgE/F/G"/>
</dbReference>
<keyword evidence="6" id="KW-0969">Cilium</keyword>
<keyword evidence="7" id="KW-1185">Reference proteome</keyword>
<comment type="similarity">
    <text evidence="1 2">Belongs to the flagella basal body rod proteins family.</text>
</comment>
<reference evidence="6 7" key="1">
    <citation type="journal article" date="2014" name="Gene">
        <title>A comparative genomic analysis of the alkalitolerant soil bacterium Bacillus lehensis G1.</title>
        <authorList>
            <person name="Noor Y.M."/>
            <person name="Samsulrizal N.H."/>
            <person name="Jema'on N.A."/>
            <person name="Low K.O."/>
            <person name="Ramli A.N."/>
            <person name="Alias N.I."/>
            <person name="Damis S.I."/>
            <person name="Fuzi S.F."/>
            <person name="Isa M.N."/>
            <person name="Murad A.M."/>
            <person name="Raih M.F."/>
            <person name="Bakar F.D."/>
            <person name="Najimudin N."/>
            <person name="Mahadi N.M."/>
            <person name="Illias R.M."/>
        </authorList>
    </citation>
    <scope>NUCLEOTIDE SEQUENCE [LARGE SCALE GENOMIC DNA]</scope>
    <source>
        <strain evidence="6 7">G1</strain>
    </source>
</reference>
<dbReference type="EMBL" id="CP003923">
    <property type="protein sequence ID" value="AIC96249.1"/>
    <property type="molecule type" value="Genomic_DNA"/>
</dbReference>
<feature type="domain" description="Flagellar basal-body/hook protein C-terminal" evidence="4">
    <location>
        <begin position="213"/>
        <end position="257"/>
    </location>
</feature>
<dbReference type="Proteomes" id="UP000027142">
    <property type="component" value="Chromosome"/>
</dbReference>
<dbReference type="PANTHER" id="PTHR30435:SF19">
    <property type="entry name" value="FLAGELLAR BASAL-BODY ROD PROTEIN FLGG"/>
    <property type="match status" value="1"/>
</dbReference>
<comment type="subcellular location">
    <subcellularLocation>
        <location evidence="2">Bacterial flagellum basal body</location>
    </subcellularLocation>
</comment>
<evidence type="ECO:0000313" key="6">
    <source>
        <dbReference type="EMBL" id="AIC96249.1"/>
    </source>
</evidence>
<dbReference type="SUPFAM" id="SSF117143">
    <property type="entry name" value="Flagellar hook protein flgE"/>
    <property type="match status" value="1"/>
</dbReference>
<accession>A0A060M834</accession>
<dbReference type="GO" id="GO:0009425">
    <property type="term" value="C:bacterial-type flagellum basal body"/>
    <property type="evidence" value="ECO:0007669"/>
    <property type="project" value="UniProtKB-SubCell"/>
</dbReference>
<protein>
    <submittedName>
        <fullName evidence="6">Flagellar hook-basal body complex protein flhO</fullName>
    </submittedName>
</protein>
<dbReference type="InterPro" id="IPR053967">
    <property type="entry name" value="LlgE_F_G-like_D1"/>
</dbReference>
<dbReference type="GO" id="GO:0071978">
    <property type="term" value="P:bacterial-type flagellum-dependent swarming motility"/>
    <property type="evidence" value="ECO:0007669"/>
    <property type="project" value="TreeGrafter"/>
</dbReference>
<name>A0A060M834_9BACI</name>
<evidence type="ECO:0000256" key="1">
    <source>
        <dbReference type="ARBA" id="ARBA00009677"/>
    </source>
</evidence>
<dbReference type="Pfam" id="PF22692">
    <property type="entry name" value="LlgE_F_G_D1"/>
    <property type="match status" value="1"/>
</dbReference>
<dbReference type="AlphaFoldDB" id="A0A060M834"/>
<dbReference type="InterPro" id="IPR001444">
    <property type="entry name" value="Flag_bb_rod_N"/>
</dbReference>
<evidence type="ECO:0000259" key="5">
    <source>
        <dbReference type="Pfam" id="PF22692"/>
    </source>
</evidence>
<keyword evidence="2" id="KW-0975">Bacterial flagellum</keyword>
<evidence type="ECO:0000256" key="2">
    <source>
        <dbReference type="RuleBase" id="RU362116"/>
    </source>
</evidence>
<sequence length="263" mass="28635">MLKGFYTATSGMLSMQYRQDQLTNNLANSNTPGFKADQSVTRSFPTMLMQANNAYQSPNRQVVGELPTAVYLQEHLMNAQQGDIQQTGQATDLALVQGGATDGAAVFFAVETENGIRYTRNGNFQVDLNGNLVTASGGRVLGTDGNPLQVGNESFTIQPSGIVVVDGEEIGSLEVVVADDVNDLIKEGNGYVRNDQTDMQSAYNVDTVTFSVQQYALENSNVDVTSTMNEMLQAYRLFEANQKVIQAYDQSLEKTVNEVGRIN</sequence>
<evidence type="ECO:0000259" key="4">
    <source>
        <dbReference type="Pfam" id="PF06429"/>
    </source>
</evidence>
<feature type="domain" description="Flagellar basal body rod protein N-terminal" evidence="3">
    <location>
        <begin position="5"/>
        <end position="35"/>
    </location>
</feature>
<dbReference type="KEGG" id="ble:BleG1_3702"/>
<keyword evidence="6" id="KW-0966">Cell projection</keyword>
<dbReference type="InterPro" id="IPR037925">
    <property type="entry name" value="FlgE/F/G-like"/>
</dbReference>
<dbReference type="InterPro" id="IPR010930">
    <property type="entry name" value="Flg_bb/hook_C_dom"/>
</dbReference>
<dbReference type="PATRIC" id="fig|1246626.3.peg.3696"/>
<evidence type="ECO:0000259" key="3">
    <source>
        <dbReference type="Pfam" id="PF00460"/>
    </source>
</evidence>
<evidence type="ECO:0000313" key="7">
    <source>
        <dbReference type="Proteomes" id="UP000027142"/>
    </source>
</evidence>
<keyword evidence="6" id="KW-0282">Flagellum</keyword>
<dbReference type="Pfam" id="PF06429">
    <property type="entry name" value="Flg_bbr_C"/>
    <property type="match status" value="1"/>
</dbReference>